<evidence type="ECO:0000313" key="2">
    <source>
        <dbReference type="Proteomes" id="UP001231109"/>
    </source>
</evidence>
<reference evidence="1 2" key="1">
    <citation type="submission" date="2022-11" db="EMBL/GenBank/DDBJ databases">
        <title>Viruses from the air-sea interface of a natural surface slick.</title>
        <authorList>
            <person name="Rahlff J."/>
            <person name="Holmfeldt K."/>
        </authorList>
    </citation>
    <scope>NUCLEOTIDE SEQUENCE [LARGE SCALE GENOMIC DNA]</scope>
    <source>
        <strain evidence="1 2">SMS4</strain>
    </source>
</reference>
<name>A0ABT9HX72_9GAMM</name>
<gene>
    <name evidence="1" type="ORF">ORJ04_07095</name>
</gene>
<dbReference type="RefSeq" id="WP_305974814.1">
    <property type="nucleotide sequence ID" value="NZ_JAPJDZ010000012.1"/>
</dbReference>
<proteinExistence type="predicted"/>
<organism evidence="1 2">
    <name type="scientific">Rheinheimera baltica</name>
    <dbReference type="NCBI Taxonomy" id="67576"/>
    <lineage>
        <taxon>Bacteria</taxon>
        <taxon>Pseudomonadati</taxon>
        <taxon>Pseudomonadota</taxon>
        <taxon>Gammaproteobacteria</taxon>
        <taxon>Chromatiales</taxon>
        <taxon>Chromatiaceae</taxon>
        <taxon>Rheinheimera</taxon>
    </lineage>
</organism>
<evidence type="ECO:0000313" key="1">
    <source>
        <dbReference type="EMBL" id="MDP5135711.1"/>
    </source>
</evidence>
<keyword evidence="2" id="KW-1185">Reference proteome</keyword>
<protein>
    <submittedName>
        <fullName evidence="1">Uncharacterized protein</fullName>
    </submittedName>
</protein>
<comment type="caution">
    <text evidence="1">The sequence shown here is derived from an EMBL/GenBank/DDBJ whole genome shotgun (WGS) entry which is preliminary data.</text>
</comment>
<accession>A0ABT9HX72</accession>
<dbReference type="Proteomes" id="UP001231109">
    <property type="component" value="Unassembled WGS sequence"/>
</dbReference>
<dbReference type="EMBL" id="JAPJDZ010000012">
    <property type="protein sequence ID" value="MDP5135711.1"/>
    <property type="molecule type" value="Genomic_DNA"/>
</dbReference>
<sequence>MDEPLNYFQDIPVGEVSSAVTKLVYEAYLKDTDSLEIAVADSIVEVELDVPRLYSFNKELKSLNLENVTARNHCVALHMQRMFAGSSTTWNADKVFSELRLVALKERQRKDTVSGRFLGLLSYNLDVFELMLEERSGGQSSHLRSLFPV</sequence>